<dbReference type="eggNOG" id="COG0037">
    <property type="taxonomic scope" value="Bacteria"/>
</dbReference>
<dbReference type="OrthoDB" id="9801054at2"/>
<dbReference type="InterPro" id="IPR011063">
    <property type="entry name" value="TilS/TtcA_N"/>
</dbReference>
<name>F9UGN7_9GAMM</name>
<evidence type="ECO:0000313" key="6">
    <source>
        <dbReference type="Proteomes" id="UP000005459"/>
    </source>
</evidence>
<dbReference type="PANTHER" id="PTHR43686">
    <property type="entry name" value="SULFURTRANSFERASE-RELATED"/>
    <property type="match status" value="1"/>
</dbReference>
<dbReference type="STRING" id="768671.ThimaDRAFT_4090"/>
<sequence>MRHSERNQPKPPKSLLRLVGRAIADFRMIGEGDRILLGVSGGKDSLSLLHILKHLQTYAPVRFELAVLTVDPQVPGFDPEHLKGYYEDLGVTWFYEQQPLMDQAKEHMDGDSFCAYCSRMKRGIMYRICREQGYGVLALAQHLDDLAESLLMSLFHGGQLRTMKAHYLNNEGDVRIIRPLVYCRERQTADYAERAGLPVVLDSCPACFSMPTRREHMKALLAREEADHSHLFANILHAIKPIMVEGELPGEPPAASLRLPASSGSRRRSVASSMEGGRKPTSHT</sequence>
<feature type="domain" description="tRNA(Ile)-lysidine/2-thiocytidine synthase N-terminal" evidence="4">
    <location>
        <begin position="35"/>
        <end position="203"/>
    </location>
</feature>
<keyword evidence="1" id="KW-0808">Transferase</keyword>
<dbReference type="EMBL" id="AFWV01000015">
    <property type="protein sequence ID" value="EGV16720.1"/>
    <property type="molecule type" value="Genomic_DNA"/>
</dbReference>
<feature type="region of interest" description="Disordered" evidence="3">
    <location>
        <begin position="250"/>
        <end position="284"/>
    </location>
</feature>
<dbReference type="GO" id="GO:0016740">
    <property type="term" value="F:transferase activity"/>
    <property type="evidence" value="ECO:0007669"/>
    <property type="project" value="UniProtKB-KW"/>
</dbReference>
<reference evidence="5 6" key="1">
    <citation type="submission" date="2011-06" db="EMBL/GenBank/DDBJ databases">
        <title>The draft genome of Thiocapsa marina 5811.</title>
        <authorList>
            <consortium name="US DOE Joint Genome Institute (JGI-PGF)"/>
            <person name="Lucas S."/>
            <person name="Han J."/>
            <person name="Cheng J.-F."/>
            <person name="Goodwin L."/>
            <person name="Pitluck S."/>
            <person name="Peters L."/>
            <person name="Land M.L."/>
            <person name="Hauser L."/>
            <person name="Vogl K."/>
            <person name="Liu Z."/>
            <person name="Imhoff J."/>
            <person name="Thiel V."/>
            <person name="Frigaard N.-U."/>
            <person name="Bryant D."/>
            <person name="Woyke T.J."/>
        </authorList>
    </citation>
    <scope>NUCLEOTIDE SEQUENCE [LARGE SCALE GENOMIC DNA]</scope>
    <source>
        <strain evidence="5 6">5811</strain>
    </source>
</reference>
<dbReference type="CDD" id="cd24138">
    <property type="entry name" value="TtcA-like"/>
    <property type="match status" value="1"/>
</dbReference>
<dbReference type="InterPro" id="IPR014729">
    <property type="entry name" value="Rossmann-like_a/b/a_fold"/>
</dbReference>
<dbReference type="PANTHER" id="PTHR43686:SF1">
    <property type="entry name" value="AMINOTRAN_5 DOMAIN-CONTAINING PROTEIN"/>
    <property type="match status" value="1"/>
</dbReference>
<dbReference type="InterPro" id="IPR035107">
    <property type="entry name" value="tRNA_thiolation_TtcA_Ctu1"/>
</dbReference>
<proteinExistence type="predicted"/>
<organism evidence="5 6">
    <name type="scientific">Thiocapsa marina 5811</name>
    <dbReference type="NCBI Taxonomy" id="768671"/>
    <lineage>
        <taxon>Bacteria</taxon>
        <taxon>Pseudomonadati</taxon>
        <taxon>Pseudomonadota</taxon>
        <taxon>Gammaproteobacteria</taxon>
        <taxon>Chromatiales</taxon>
        <taxon>Chromatiaceae</taxon>
        <taxon>Thiocapsa</taxon>
    </lineage>
</organism>
<dbReference type="Proteomes" id="UP000005459">
    <property type="component" value="Unassembled WGS sequence"/>
</dbReference>
<dbReference type="SUPFAM" id="SSF52402">
    <property type="entry name" value="Adenine nucleotide alpha hydrolases-like"/>
    <property type="match status" value="1"/>
</dbReference>
<evidence type="ECO:0000259" key="4">
    <source>
        <dbReference type="Pfam" id="PF01171"/>
    </source>
</evidence>
<dbReference type="RefSeq" id="WP_007194962.1">
    <property type="nucleotide sequence ID" value="NZ_AFWV01000015.1"/>
</dbReference>
<dbReference type="Pfam" id="PF01171">
    <property type="entry name" value="ATP_bind_3"/>
    <property type="match status" value="1"/>
</dbReference>
<dbReference type="GO" id="GO:0008033">
    <property type="term" value="P:tRNA processing"/>
    <property type="evidence" value="ECO:0007669"/>
    <property type="project" value="UniProtKB-KW"/>
</dbReference>
<accession>F9UGN7</accession>
<keyword evidence="2" id="KW-0819">tRNA processing</keyword>
<evidence type="ECO:0000256" key="1">
    <source>
        <dbReference type="ARBA" id="ARBA00022679"/>
    </source>
</evidence>
<dbReference type="AlphaFoldDB" id="F9UGN7"/>
<dbReference type="PIRSF" id="PIRSF004976">
    <property type="entry name" value="ATPase_YdaO"/>
    <property type="match status" value="1"/>
</dbReference>
<evidence type="ECO:0000256" key="3">
    <source>
        <dbReference type="SAM" id="MobiDB-lite"/>
    </source>
</evidence>
<evidence type="ECO:0000256" key="2">
    <source>
        <dbReference type="ARBA" id="ARBA00022694"/>
    </source>
</evidence>
<protein>
    <submittedName>
        <fullName evidence="5">PP-loop domain protein</fullName>
    </submittedName>
</protein>
<keyword evidence="6" id="KW-1185">Reference proteome</keyword>
<gene>
    <name evidence="5" type="ORF">ThimaDRAFT_4090</name>
</gene>
<dbReference type="PATRIC" id="fig|768671.3.peg.4316"/>
<dbReference type="Gene3D" id="3.40.50.620">
    <property type="entry name" value="HUPs"/>
    <property type="match status" value="1"/>
</dbReference>
<evidence type="ECO:0000313" key="5">
    <source>
        <dbReference type="EMBL" id="EGV16720.1"/>
    </source>
</evidence>